<reference evidence="2" key="1">
    <citation type="submission" date="2020-09" db="EMBL/GenBank/DDBJ databases">
        <title>Genome-Enabled Discovery of Anthraquinone Biosynthesis in Senna tora.</title>
        <authorList>
            <person name="Kang S.-H."/>
            <person name="Pandey R.P."/>
            <person name="Lee C.-M."/>
            <person name="Sim J.-S."/>
            <person name="Jeong J.-T."/>
            <person name="Choi B.-S."/>
            <person name="Jung M."/>
            <person name="Ginzburg D."/>
            <person name="Zhao K."/>
            <person name="Won S.Y."/>
            <person name="Oh T.-J."/>
            <person name="Yu Y."/>
            <person name="Kim N.-H."/>
            <person name="Lee O.R."/>
            <person name="Lee T.-H."/>
            <person name="Bashyal P."/>
            <person name="Kim T.-S."/>
            <person name="Lee W.-H."/>
            <person name="Kawkins C."/>
            <person name="Kim C.-K."/>
            <person name="Kim J.S."/>
            <person name="Ahn B.O."/>
            <person name="Rhee S.Y."/>
            <person name="Sohng J.K."/>
        </authorList>
    </citation>
    <scope>NUCLEOTIDE SEQUENCE</scope>
    <source>
        <tissue evidence="2">Leaf</tissue>
    </source>
</reference>
<protein>
    <submittedName>
        <fullName evidence="2">Retrovirus-related Pol polyprotein from transposon TNT 1-94</fullName>
    </submittedName>
</protein>
<dbReference type="Pfam" id="PF14244">
    <property type="entry name" value="Retrotran_gag_3"/>
    <property type="match status" value="1"/>
</dbReference>
<proteinExistence type="predicted"/>
<dbReference type="PANTHER" id="PTHR37610">
    <property type="entry name" value="CCHC-TYPE DOMAIN-CONTAINING PROTEIN"/>
    <property type="match status" value="1"/>
</dbReference>
<sequence>MTTGKESADKNLPQRKTISPYDITSLDNPGLLITQVQLKGNNYAEWACNVKTTLRVWKKFGFINGTISQPPDESVDLDEQRGVSISDYYGRLEQLWEEMFNYEILLTCECTCGKCSCNLATMFAKKREDDKVHMFLLGLDANLYGIVQSSILAQELLPNVKKVYSILVQEECIENFTRSKEE</sequence>
<evidence type="ECO:0000313" key="2">
    <source>
        <dbReference type="EMBL" id="KAF7821965.1"/>
    </source>
</evidence>
<dbReference type="PANTHER" id="PTHR37610:SF101">
    <property type="entry name" value="(RAPE) HYPOTHETICAL PROTEIN"/>
    <property type="match status" value="1"/>
</dbReference>
<evidence type="ECO:0000313" key="3">
    <source>
        <dbReference type="Proteomes" id="UP000634136"/>
    </source>
</evidence>
<organism evidence="2 3">
    <name type="scientific">Senna tora</name>
    <dbReference type="NCBI Taxonomy" id="362788"/>
    <lineage>
        <taxon>Eukaryota</taxon>
        <taxon>Viridiplantae</taxon>
        <taxon>Streptophyta</taxon>
        <taxon>Embryophyta</taxon>
        <taxon>Tracheophyta</taxon>
        <taxon>Spermatophyta</taxon>
        <taxon>Magnoliopsida</taxon>
        <taxon>eudicotyledons</taxon>
        <taxon>Gunneridae</taxon>
        <taxon>Pentapetalae</taxon>
        <taxon>rosids</taxon>
        <taxon>fabids</taxon>
        <taxon>Fabales</taxon>
        <taxon>Fabaceae</taxon>
        <taxon>Caesalpinioideae</taxon>
        <taxon>Cassia clade</taxon>
        <taxon>Senna</taxon>
    </lineage>
</organism>
<name>A0A834TJA7_9FABA</name>
<dbReference type="Proteomes" id="UP000634136">
    <property type="component" value="Unassembled WGS sequence"/>
</dbReference>
<accession>A0A834TJA7</accession>
<keyword evidence="3" id="KW-1185">Reference proteome</keyword>
<dbReference type="OrthoDB" id="1929700at2759"/>
<feature type="domain" description="Retrotransposon Copia-like N-terminal" evidence="1">
    <location>
        <begin position="26"/>
        <end position="71"/>
    </location>
</feature>
<comment type="caution">
    <text evidence="2">The sequence shown here is derived from an EMBL/GenBank/DDBJ whole genome shotgun (WGS) entry which is preliminary data.</text>
</comment>
<dbReference type="InterPro" id="IPR029472">
    <property type="entry name" value="Copia-like_N"/>
</dbReference>
<dbReference type="EMBL" id="JAAIUW010000008">
    <property type="protein sequence ID" value="KAF7821965.1"/>
    <property type="molecule type" value="Genomic_DNA"/>
</dbReference>
<evidence type="ECO:0000259" key="1">
    <source>
        <dbReference type="Pfam" id="PF14244"/>
    </source>
</evidence>
<dbReference type="AlphaFoldDB" id="A0A834TJA7"/>
<gene>
    <name evidence="2" type="ORF">G2W53_027420</name>
</gene>